<evidence type="ECO:0000313" key="2">
    <source>
        <dbReference type="EMBL" id="EEY68886.1"/>
    </source>
</evidence>
<dbReference type="HOGENOM" id="CLU_2189115_0_0_1"/>
<evidence type="ECO:0008006" key="4">
    <source>
        <dbReference type="Google" id="ProtNLM"/>
    </source>
</evidence>
<protein>
    <recommendedName>
        <fullName evidence="4">Secreted protein</fullName>
    </recommendedName>
</protein>
<proteinExistence type="predicted"/>
<name>D0NZ89_PHYIT</name>
<dbReference type="RefSeq" id="XP_002997314.1">
    <property type="nucleotide sequence ID" value="XM_002997268.1"/>
</dbReference>
<dbReference type="AlphaFoldDB" id="D0NZ89"/>
<dbReference type="Proteomes" id="UP000006643">
    <property type="component" value="Unassembled WGS sequence"/>
</dbReference>
<evidence type="ECO:0000256" key="1">
    <source>
        <dbReference type="SAM" id="SignalP"/>
    </source>
</evidence>
<dbReference type="OMA" id="SWRCRDS"/>
<accession>D0NZ89</accession>
<dbReference type="EMBL" id="DS028195">
    <property type="protein sequence ID" value="EEY68886.1"/>
    <property type="molecule type" value="Genomic_DNA"/>
</dbReference>
<reference evidence="3" key="1">
    <citation type="journal article" date="2009" name="Nature">
        <title>Genome sequence and analysis of the Irish potato famine pathogen Phytophthora infestans.</title>
        <authorList>
            <consortium name="The Broad Institute Genome Sequencing Platform"/>
            <person name="Haas B.J."/>
            <person name="Kamoun S."/>
            <person name="Zody M.C."/>
            <person name="Jiang R.H."/>
            <person name="Handsaker R.E."/>
            <person name="Cano L.M."/>
            <person name="Grabherr M."/>
            <person name="Kodira C.D."/>
            <person name="Raffaele S."/>
            <person name="Torto-Alalibo T."/>
            <person name="Bozkurt T.O."/>
            <person name="Ah-Fong A.M."/>
            <person name="Alvarado L."/>
            <person name="Anderson V.L."/>
            <person name="Armstrong M.R."/>
            <person name="Avrova A."/>
            <person name="Baxter L."/>
            <person name="Beynon J."/>
            <person name="Boevink P.C."/>
            <person name="Bollmann S.R."/>
            <person name="Bos J.I."/>
            <person name="Bulone V."/>
            <person name="Cai G."/>
            <person name="Cakir C."/>
            <person name="Carrington J.C."/>
            <person name="Chawner M."/>
            <person name="Conti L."/>
            <person name="Costanzo S."/>
            <person name="Ewan R."/>
            <person name="Fahlgren N."/>
            <person name="Fischbach M.A."/>
            <person name="Fugelstad J."/>
            <person name="Gilroy E.M."/>
            <person name="Gnerre S."/>
            <person name="Green P.J."/>
            <person name="Grenville-Briggs L.J."/>
            <person name="Griffith J."/>
            <person name="Grunwald N.J."/>
            <person name="Horn K."/>
            <person name="Horner N.R."/>
            <person name="Hu C.H."/>
            <person name="Huitema E."/>
            <person name="Jeong D.H."/>
            <person name="Jones A.M."/>
            <person name="Jones J.D."/>
            <person name="Jones R.W."/>
            <person name="Karlsson E.K."/>
            <person name="Kunjeti S.G."/>
            <person name="Lamour K."/>
            <person name="Liu Z."/>
            <person name="Ma L."/>
            <person name="Maclean D."/>
            <person name="Chibucos M.C."/>
            <person name="McDonald H."/>
            <person name="McWalters J."/>
            <person name="Meijer H.J."/>
            <person name="Morgan W."/>
            <person name="Morris P.F."/>
            <person name="Munro C.A."/>
            <person name="O'Neill K."/>
            <person name="Ospina-Giraldo M."/>
            <person name="Pinzon A."/>
            <person name="Pritchard L."/>
            <person name="Ramsahoye B."/>
            <person name="Ren Q."/>
            <person name="Restrepo S."/>
            <person name="Roy S."/>
            <person name="Sadanandom A."/>
            <person name="Savidor A."/>
            <person name="Schornack S."/>
            <person name="Schwartz D.C."/>
            <person name="Schumann U.D."/>
            <person name="Schwessinger B."/>
            <person name="Seyer L."/>
            <person name="Sharpe T."/>
            <person name="Silvar C."/>
            <person name="Song J."/>
            <person name="Studholme D.J."/>
            <person name="Sykes S."/>
            <person name="Thines M."/>
            <person name="van de Vondervoort P.J."/>
            <person name="Phuntumart V."/>
            <person name="Wawra S."/>
            <person name="Weide R."/>
            <person name="Win J."/>
            <person name="Young C."/>
            <person name="Zhou S."/>
            <person name="Fry W."/>
            <person name="Meyers B.C."/>
            <person name="van West P."/>
            <person name="Ristaino J."/>
            <person name="Govers F."/>
            <person name="Birch P.R."/>
            <person name="Whisson S.C."/>
            <person name="Judelson H.S."/>
            <person name="Nusbaum C."/>
        </authorList>
    </citation>
    <scope>NUCLEOTIDE SEQUENCE [LARGE SCALE GENOMIC DNA]</scope>
    <source>
        <strain evidence="3">T30-4</strain>
    </source>
</reference>
<organism evidence="2 3">
    <name type="scientific">Phytophthora infestans (strain T30-4)</name>
    <name type="common">Potato late blight agent</name>
    <dbReference type="NCBI Taxonomy" id="403677"/>
    <lineage>
        <taxon>Eukaryota</taxon>
        <taxon>Sar</taxon>
        <taxon>Stramenopiles</taxon>
        <taxon>Oomycota</taxon>
        <taxon>Peronosporomycetes</taxon>
        <taxon>Peronosporales</taxon>
        <taxon>Peronosporaceae</taxon>
        <taxon>Phytophthora</taxon>
    </lineage>
</organism>
<evidence type="ECO:0000313" key="3">
    <source>
        <dbReference type="Proteomes" id="UP000006643"/>
    </source>
</evidence>
<dbReference type="eggNOG" id="ENOG502RCSK">
    <property type="taxonomic scope" value="Eukaryota"/>
</dbReference>
<feature type="signal peptide" evidence="1">
    <location>
        <begin position="1"/>
        <end position="20"/>
    </location>
</feature>
<sequence length="109" mass="12650">MSPPLLPLSLFSLVIEFLMFDYTPKLGPVRREFSGNYLKDVALVSKSWYQAVDELAARYRRDTMQLTLKFGSRVEVMGIRRQVELRGRSVRDLRIRMGRSDGMRFVTGC</sequence>
<dbReference type="OrthoDB" id="128830at2759"/>
<dbReference type="InParanoid" id="D0NZ89"/>
<dbReference type="VEuPathDB" id="FungiDB:PITG_18619"/>
<dbReference type="KEGG" id="pif:PITG_18619"/>
<dbReference type="GeneID" id="9477134"/>
<keyword evidence="3" id="KW-1185">Reference proteome</keyword>
<keyword evidence="1" id="KW-0732">Signal</keyword>
<gene>
    <name evidence="2" type="ORF">PITG_18619</name>
</gene>
<feature type="chain" id="PRO_5003013821" description="Secreted protein" evidence="1">
    <location>
        <begin position="21"/>
        <end position="109"/>
    </location>
</feature>